<proteinExistence type="predicted"/>
<feature type="region of interest" description="Disordered" evidence="1">
    <location>
        <begin position="527"/>
        <end position="559"/>
    </location>
</feature>
<evidence type="ECO:0000313" key="3">
    <source>
        <dbReference type="Proteomes" id="UP000277580"/>
    </source>
</evidence>
<evidence type="ECO:0000256" key="1">
    <source>
        <dbReference type="SAM" id="MobiDB-lite"/>
    </source>
</evidence>
<dbReference type="Proteomes" id="UP000277580">
    <property type="component" value="Unassembled WGS sequence"/>
</dbReference>
<feature type="compositionally biased region" description="Basic and acidic residues" evidence="1">
    <location>
        <begin position="237"/>
        <end position="254"/>
    </location>
</feature>
<feature type="compositionally biased region" description="Polar residues" evidence="1">
    <location>
        <begin position="166"/>
        <end position="177"/>
    </location>
</feature>
<protein>
    <submittedName>
        <fullName evidence="2">Uncharacterized protein</fullName>
    </submittedName>
</protein>
<accession>A0A3N4KG72</accession>
<feature type="compositionally biased region" description="Polar residues" evidence="1">
    <location>
        <begin position="396"/>
        <end position="405"/>
    </location>
</feature>
<dbReference type="AlphaFoldDB" id="A0A3N4KG72"/>
<organism evidence="2 3">
    <name type="scientific">Morchella conica CCBAS932</name>
    <dbReference type="NCBI Taxonomy" id="1392247"/>
    <lineage>
        <taxon>Eukaryota</taxon>
        <taxon>Fungi</taxon>
        <taxon>Dikarya</taxon>
        <taxon>Ascomycota</taxon>
        <taxon>Pezizomycotina</taxon>
        <taxon>Pezizomycetes</taxon>
        <taxon>Pezizales</taxon>
        <taxon>Morchellaceae</taxon>
        <taxon>Morchella</taxon>
    </lineage>
</organism>
<feature type="compositionally biased region" description="Polar residues" evidence="1">
    <location>
        <begin position="547"/>
        <end position="556"/>
    </location>
</feature>
<feature type="region of interest" description="Disordered" evidence="1">
    <location>
        <begin position="40"/>
        <end position="177"/>
    </location>
</feature>
<dbReference type="OrthoDB" id="9975114at2759"/>
<sequence length="843" mass="94049">MLKRRNTVSSPNPATATIRCNGRIHRSKTVSHTATALTKSEMMAPEERNQQAVAAAKRAYGDDLQRRRSQIVRFETPVSSSENLEDTKYPQATTSSNSKRKTIRLVNEGENGDASTDYDLPEPCDTGNTKGKGRSGLHENIEQRSTPRGRRSMNFTTSDTDDYPGSYQSSNPSSYKRLQKTRSMFSVGQMFSKDSSQDEYSSSVVYSSERSPDSMSSKNRRKSTSFLRGGTDFMPESVRRQLEEEKYTQKDRKSFYLSTSKRHSTFPETVRGKKKDPDESVSISVRKAVGEKARKISASFFGTMRRALGKKVKLEPAFPEQHVTSTRQHFRDYVSPSELHEDIIDIPEPNNLTIRPAVISRAPTFRHVPSCEMLRSVAGSLGEATPPMKIQPPHRISSTTTDGKSTWNATLGASLKKKRLSIIDENMPNKIKDNIYSPPSVGEQQVRKSYEAKRVYSALMRRLDRGSPSARREEAEYVHGPGYNGPGYYMAPGLALRPEEENMFERPYTAASTNTVVTAIRKDSGKWTRDLNSGGGVPPPVPARPLSYQQGESSKSNTKEWVVSNPVHEELRQMSVDSQLAGLAKQVSGLAIKSEKDSGPPVDIPITPQNTVRRRLRVTRSASTFFPYSSSVDELVRESTPSPYRKATGIMDTDSRSSAYTDITVTPKFSDENTSPPQMAALTQGQSEYTYRGVTIAPLAPKMKIRSGLKIKDYNPNWNHRSTLAGNGDYNTPRNTPRNTVSSISMNENYTSSKLNNENENRKRKSKALLRSGSQGHGIPPVVYRPRSVLSQMSTVDIENAVNTQFGPVVGGEGMGWKGKSKETIVEERVFMERRMESHSAFI</sequence>
<feature type="region of interest" description="Disordered" evidence="1">
    <location>
        <begin position="384"/>
        <end position="405"/>
    </location>
</feature>
<feature type="compositionally biased region" description="Polar residues" evidence="1">
    <location>
        <begin position="723"/>
        <end position="751"/>
    </location>
</feature>
<feature type="region of interest" description="Disordered" evidence="1">
    <location>
        <begin position="723"/>
        <end position="782"/>
    </location>
</feature>
<dbReference type="EMBL" id="ML119151">
    <property type="protein sequence ID" value="RPB09534.1"/>
    <property type="molecule type" value="Genomic_DNA"/>
</dbReference>
<feature type="region of interest" description="Disordered" evidence="1">
    <location>
        <begin position="191"/>
        <end position="281"/>
    </location>
</feature>
<name>A0A3N4KG72_9PEZI</name>
<dbReference type="STRING" id="1392247.A0A3N4KG72"/>
<dbReference type="InParanoid" id="A0A3N4KG72"/>
<evidence type="ECO:0000313" key="2">
    <source>
        <dbReference type="EMBL" id="RPB09534.1"/>
    </source>
</evidence>
<keyword evidence="3" id="KW-1185">Reference proteome</keyword>
<reference evidence="2 3" key="1">
    <citation type="journal article" date="2018" name="Nat. Ecol. Evol.">
        <title>Pezizomycetes genomes reveal the molecular basis of ectomycorrhizal truffle lifestyle.</title>
        <authorList>
            <person name="Murat C."/>
            <person name="Payen T."/>
            <person name="Noel B."/>
            <person name="Kuo A."/>
            <person name="Morin E."/>
            <person name="Chen J."/>
            <person name="Kohler A."/>
            <person name="Krizsan K."/>
            <person name="Balestrini R."/>
            <person name="Da Silva C."/>
            <person name="Montanini B."/>
            <person name="Hainaut M."/>
            <person name="Levati E."/>
            <person name="Barry K.W."/>
            <person name="Belfiori B."/>
            <person name="Cichocki N."/>
            <person name="Clum A."/>
            <person name="Dockter R.B."/>
            <person name="Fauchery L."/>
            <person name="Guy J."/>
            <person name="Iotti M."/>
            <person name="Le Tacon F."/>
            <person name="Lindquist E.A."/>
            <person name="Lipzen A."/>
            <person name="Malagnac F."/>
            <person name="Mello A."/>
            <person name="Molinier V."/>
            <person name="Miyauchi S."/>
            <person name="Poulain J."/>
            <person name="Riccioni C."/>
            <person name="Rubini A."/>
            <person name="Sitrit Y."/>
            <person name="Splivallo R."/>
            <person name="Traeger S."/>
            <person name="Wang M."/>
            <person name="Zifcakova L."/>
            <person name="Wipf D."/>
            <person name="Zambonelli A."/>
            <person name="Paolocci F."/>
            <person name="Nowrousian M."/>
            <person name="Ottonello S."/>
            <person name="Baldrian P."/>
            <person name="Spatafora J.W."/>
            <person name="Henrissat B."/>
            <person name="Nagy L.G."/>
            <person name="Aury J.M."/>
            <person name="Wincker P."/>
            <person name="Grigoriev I.V."/>
            <person name="Bonfante P."/>
            <person name="Martin F.M."/>
        </authorList>
    </citation>
    <scope>NUCLEOTIDE SEQUENCE [LARGE SCALE GENOMIC DNA]</scope>
    <source>
        <strain evidence="2 3">CCBAS932</strain>
    </source>
</reference>
<gene>
    <name evidence="2" type="ORF">P167DRAFT_577148</name>
</gene>
<feature type="compositionally biased region" description="Low complexity" evidence="1">
    <location>
        <begin position="192"/>
        <end position="209"/>
    </location>
</feature>